<evidence type="ECO:0000256" key="2">
    <source>
        <dbReference type="ARBA" id="ARBA00010304"/>
    </source>
</evidence>
<feature type="region of interest" description="Disordered" evidence="13">
    <location>
        <begin position="478"/>
        <end position="520"/>
    </location>
</feature>
<gene>
    <name evidence="15" type="ORF">DFH07DRAFT_838776</name>
</gene>
<feature type="compositionally biased region" description="Pro residues" evidence="13">
    <location>
        <begin position="760"/>
        <end position="770"/>
    </location>
</feature>
<dbReference type="InterPro" id="IPR036866">
    <property type="entry name" value="RibonucZ/Hydroxyglut_hydro"/>
</dbReference>
<accession>A0AAD7N0V7</accession>
<feature type="compositionally biased region" description="Low complexity" evidence="13">
    <location>
        <begin position="771"/>
        <end position="781"/>
    </location>
</feature>
<keyword evidence="3" id="KW-0540">Nuclease</keyword>
<dbReference type="GO" id="GO:0004519">
    <property type="term" value="F:endonuclease activity"/>
    <property type="evidence" value="ECO:0007669"/>
    <property type="project" value="UniProtKB-KW"/>
</dbReference>
<reference evidence="15" key="1">
    <citation type="submission" date="2023-03" db="EMBL/GenBank/DDBJ databases">
        <title>Massive genome expansion in bonnet fungi (Mycena s.s.) driven by repeated elements and novel gene families across ecological guilds.</title>
        <authorList>
            <consortium name="Lawrence Berkeley National Laboratory"/>
            <person name="Harder C.B."/>
            <person name="Miyauchi S."/>
            <person name="Viragh M."/>
            <person name="Kuo A."/>
            <person name="Thoen E."/>
            <person name="Andreopoulos B."/>
            <person name="Lu D."/>
            <person name="Skrede I."/>
            <person name="Drula E."/>
            <person name="Henrissat B."/>
            <person name="Morin E."/>
            <person name="Kohler A."/>
            <person name="Barry K."/>
            <person name="LaButti K."/>
            <person name="Morin E."/>
            <person name="Salamov A."/>
            <person name="Lipzen A."/>
            <person name="Mereny Z."/>
            <person name="Hegedus B."/>
            <person name="Baldrian P."/>
            <person name="Stursova M."/>
            <person name="Weitz H."/>
            <person name="Taylor A."/>
            <person name="Grigoriev I.V."/>
            <person name="Nagy L.G."/>
            <person name="Martin F."/>
            <person name="Kauserud H."/>
        </authorList>
    </citation>
    <scope>NUCLEOTIDE SEQUENCE</scope>
    <source>
        <strain evidence="15">CBHHK188m</strain>
    </source>
</reference>
<evidence type="ECO:0000256" key="6">
    <source>
        <dbReference type="ARBA" id="ARBA00022801"/>
    </source>
</evidence>
<comment type="caution">
    <text evidence="15">The sequence shown here is derived from an EMBL/GenBank/DDBJ whole genome shotgun (WGS) entry which is preliminary data.</text>
</comment>
<name>A0AAD7N0V7_9AGAR</name>
<feature type="domain" description="DNA repair metallo-beta-lactamase" evidence="14">
    <location>
        <begin position="276"/>
        <end position="383"/>
    </location>
</feature>
<keyword evidence="9" id="KW-0234">DNA repair</keyword>
<evidence type="ECO:0000256" key="1">
    <source>
        <dbReference type="ARBA" id="ARBA00004123"/>
    </source>
</evidence>
<keyword evidence="5" id="KW-0227">DNA damage</keyword>
<evidence type="ECO:0000256" key="3">
    <source>
        <dbReference type="ARBA" id="ARBA00022722"/>
    </source>
</evidence>
<dbReference type="GO" id="GO:0035312">
    <property type="term" value="F:5'-3' DNA exonuclease activity"/>
    <property type="evidence" value="ECO:0007669"/>
    <property type="project" value="TreeGrafter"/>
</dbReference>
<evidence type="ECO:0000256" key="10">
    <source>
        <dbReference type="ARBA" id="ARBA00023242"/>
    </source>
</evidence>
<evidence type="ECO:0000256" key="5">
    <source>
        <dbReference type="ARBA" id="ARBA00022763"/>
    </source>
</evidence>
<feature type="compositionally biased region" description="Basic and acidic residues" evidence="13">
    <location>
        <begin position="876"/>
        <end position="897"/>
    </location>
</feature>
<dbReference type="Gene3D" id="3.60.15.10">
    <property type="entry name" value="Ribonuclease Z/Hydroxyacylglutathione hydrolase-like"/>
    <property type="match status" value="1"/>
</dbReference>
<feature type="compositionally biased region" description="Basic and acidic residues" evidence="13">
    <location>
        <begin position="597"/>
        <end position="609"/>
    </location>
</feature>
<dbReference type="GO" id="GO:0005634">
    <property type="term" value="C:nucleus"/>
    <property type="evidence" value="ECO:0007669"/>
    <property type="project" value="UniProtKB-SubCell"/>
</dbReference>
<proteinExistence type="inferred from homology"/>
<dbReference type="AlphaFoldDB" id="A0AAD7N0V7"/>
<evidence type="ECO:0000256" key="4">
    <source>
        <dbReference type="ARBA" id="ARBA00022759"/>
    </source>
</evidence>
<comment type="subcellular location">
    <subcellularLocation>
        <location evidence="1">Nucleus</location>
    </subcellularLocation>
</comment>
<dbReference type="GO" id="GO:0006303">
    <property type="term" value="P:double-strand break repair via nonhomologous end joining"/>
    <property type="evidence" value="ECO:0007669"/>
    <property type="project" value="TreeGrafter"/>
</dbReference>
<feature type="compositionally biased region" description="Pro residues" evidence="13">
    <location>
        <begin position="732"/>
        <end position="743"/>
    </location>
</feature>
<protein>
    <recommendedName>
        <fullName evidence="11">Protein artemis</fullName>
    </recommendedName>
    <alternativeName>
        <fullName evidence="12">DNA cross-link repair 1C protein</fullName>
    </alternativeName>
</protein>
<dbReference type="EMBL" id="JARJLG010000126">
    <property type="protein sequence ID" value="KAJ7740689.1"/>
    <property type="molecule type" value="Genomic_DNA"/>
</dbReference>
<evidence type="ECO:0000313" key="16">
    <source>
        <dbReference type="Proteomes" id="UP001215280"/>
    </source>
</evidence>
<dbReference type="GO" id="GO:0006310">
    <property type="term" value="P:DNA recombination"/>
    <property type="evidence" value="ECO:0007669"/>
    <property type="project" value="UniProtKB-KW"/>
</dbReference>
<evidence type="ECO:0000256" key="13">
    <source>
        <dbReference type="SAM" id="MobiDB-lite"/>
    </source>
</evidence>
<keyword evidence="10" id="KW-0539">Nucleus</keyword>
<feature type="region of interest" description="Disordered" evidence="13">
    <location>
        <begin position="876"/>
        <end position="911"/>
    </location>
</feature>
<keyword evidence="4" id="KW-0255">Endonuclease</keyword>
<comment type="similarity">
    <text evidence="2">Belongs to the DNA repair metallo-beta-lactamase (DRMBL) family.</text>
</comment>
<dbReference type="PANTHER" id="PTHR23240:SF8">
    <property type="entry name" value="PROTEIN ARTEMIS"/>
    <property type="match status" value="1"/>
</dbReference>
<evidence type="ECO:0000256" key="9">
    <source>
        <dbReference type="ARBA" id="ARBA00023204"/>
    </source>
</evidence>
<dbReference type="PANTHER" id="PTHR23240">
    <property type="entry name" value="DNA CROSS-LINK REPAIR PROTEIN PSO2/SNM1-RELATED"/>
    <property type="match status" value="1"/>
</dbReference>
<feature type="region of interest" description="Disordered" evidence="13">
    <location>
        <begin position="727"/>
        <end position="820"/>
    </location>
</feature>
<keyword evidence="7" id="KW-0269">Exonuclease</keyword>
<feature type="region of interest" description="Disordered" evidence="13">
    <location>
        <begin position="541"/>
        <end position="697"/>
    </location>
</feature>
<dbReference type="Proteomes" id="UP001215280">
    <property type="component" value="Unassembled WGS sequence"/>
</dbReference>
<dbReference type="Pfam" id="PF07522">
    <property type="entry name" value="DRMBL"/>
    <property type="match status" value="1"/>
</dbReference>
<organism evidence="15 16">
    <name type="scientific">Mycena maculata</name>
    <dbReference type="NCBI Taxonomy" id="230809"/>
    <lineage>
        <taxon>Eukaryota</taxon>
        <taxon>Fungi</taxon>
        <taxon>Dikarya</taxon>
        <taxon>Basidiomycota</taxon>
        <taxon>Agaricomycotina</taxon>
        <taxon>Agaricomycetes</taxon>
        <taxon>Agaricomycetidae</taxon>
        <taxon>Agaricales</taxon>
        <taxon>Marasmiineae</taxon>
        <taxon>Mycenaceae</taxon>
        <taxon>Mycena</taxon>
    </lineage>
</organism>
<dbReference type="GO" id="GO:0036297">
    <property type="term" value="P:interstrand cross-link repair"/>
    <property type="evidence" value="ECO:0007669"/>
    <property type="project" value="TreeGrafter"/>
</dbReference>
<dbReference type="InterPro" id="IPR011084">
    <property type="entry name" value="DRMBL"/>
</dbReference>
<dbReference type="GO" id="GO:0000723">
    <property type="term" value="P:telomere maintenance"/>
    <property type="evidence" value="ECO:0007669"/>
    <property type="project" value="TreeGrafter"/>
</dbReference>
<feature type="compositionally biased region" description="Basic and acidic residues" evidence="13">
    <location>
        <begin position="493"/>
        <end position="509"/>
    </location>
</feature>
<keyword evidence="6" id="KW-0378">Hydrolase</keyword>
<evidence type="ECO:0000259" key="14">
    <source>
        <dbReference type="Pfam" id="PF07522"/>
    </source>
</evidence>
<evidence type="ECO:0000256" key="8">
    <source>
        <dbReference type="ARBA" id="ARBA00023172"/>
    </source>
</evidence>
<keyword evidence="16" id="KW-1185">Reference proteome</keyword>
<evidence type="ECO:0000313" key="15">
    <source>
        <dbReference type="EMBL" id="KAJ7740689.1"/>
    </source>
</evidence>
<evidence type="ECO:0000256" key="11">
    <source>
        <dbReference type="ARBA" id="ARBA00039759"/>
    </source>
</evidence>
<keyword evidence="8" id="KW-0233">DNA recombination</keyword>
<evidence type="ECO:0000256" key="12">
    <source>
        <dbReference type="ARBA" id="ARBA00042677"/>
    </source>
</evidence>
<sequence>MPPGAPYNSFVLPYRIRVDEFATSASQTQVPLLHLLSHTHSDHINGLGAKSFAGTVVCSEDAKAMLLRHEVYAERALHDEEYRAEATRTYAHLKLDPLVYPDGSTCYTGSRDLLRALPLNTPTEIELTADESVVITLFDANHCPGAVMFLIEGPRGAVLHTGDLRAEPWFLDALTHNPFLQLYFAGGTTLEAIYLDTACVMRPAEVPTKAQATAGLIELMQLLPPTTHFFINAWTWGYEDILKAVARAFRAPIHLDRYKYAVFARLSDPGLRALGTRDGAKTRFHACERFARCEWVDVDSEQGASHANEKRSSTNAHGAPVVYVNPVTMDAVRFADYLRETRSKISRREAVTCLLVPLARHSPLPELQAFVALFRPRRVVPNTLIPALGGLDWLCVDKMFAGCVAVFPEDSFASAASSADVLPSHPIERAAAEQEMDAALLNLIGIDAADLASKWAQDNKLGKVMHVVRGWLGGVHQPVEPAQGSVLDPVVGPEEKGKERETLRQPARDSEDESDAEADDARGRTAHLLFAGLAGIEERPGKWGFAESEPPTPSTAAGAGKSNRKGRWLTPGTSPVRLPRVHSNSQSQSQSQPITNDKGKKRERQDKATRPHPAKRARLGALGSPFAGPSPALGGRSETGARLASSPLRSGNAGNGVAGASSSKLPFARSKTTQESAGSLPPLPASRSKMHSPGGGLYTLWEVLPASSPVTSPTPLRLPTPHKVTEVLPASSPVPLPSSPTPPRLHKTPMPHKVTEVLPASPPVPLPFSPASPCRALAPTLQPAPAPPRRTTPRPASTPRPSPFSSTDRPSRTQRPAPSHALAAVTAVLAQLTHRLRQQDRLRAQQPARVVPSFARKRRELERRWVRLEREARVLKEREREGRTECGQGEREGREAGESGAPSVLAQGWGR</sequence>
<dbReference type="SUPFAM" id="SSF56281">
    <property type="entry name" value="Metallo-hydrolase/oxidoreductase"/>
    <property type="match status" value="1"/>
</dbReference>
<evidence type="ECO:0000256" key="7">
    <source>
        <dbReference type="ARBA" id="ARBA00022839"/>
    </source>
</evidence>
<dbReference type="GO" id="GO:0003684">
    <property type="term" value="F:damaged DNA binding"/>
    <property type="evidence" value="ECO:0007669"/>
    <property type="project" value="TreeGrafter"/>
</dbReference>
<feature type="compositionally biased region" description="Pro residues" evidence="13">
    <location>
        <begin position="782"/>
        <end position="802"/>
    </location>
</feature>